<accession>R4X9V0</accession>
<keyword evidence="8 10" id="KW-0326">Glycosidase</keyword>
<feature type="compositionally biased region" description="Pro residues" evidence="11">
    <location>
        <begin position="467"/>
        <end position="479"/>
    </location>
</feature>
<evidence type="ECO:0000256" key="8">
    <source>
        <dbReference type="ARBA" id="ARBA00023295"/>
    </source>
</evidence>
<gene>
    <name evidence="12" type="ORF">TAPDE_002532</name>
</gene>
<evidence type="ECO:0000256" key="4">
    <source>
        <dbReference type="ARBA" id="ARBA00022729"/>
    </source>
</evidence>
<reference evidence="12 13" key="1">
    <citation type="journal article" date="2013" name="MBio">
        <title>Genome sequencing of the plant pathogen Taphrina deformans, the causal agent of peach leaf curl.</title>
        <authorList>
            <person name="Cisse O.H."/>
            <person name="Almeida J.M.G.C.F."/>
            <person name="Fonseca A."/>
            <person name="Kumar A.A."/>
            <person name="Salojaervi J."/>
            <person name="Overmyer K."/>
            <person name="Hauser P.M."/>
            <person name="Pagni M."/>
        </authorList>
    </citation>
    <scope>NUCLEOTIDE SEQUENCE [LARGE SCALE GENOMIC DNA]</scope>
    <source>
        <strain evidence="13">PYCC 5710 / ATCC 11124 / CBS 356.35 / IMI 108563 / JCM 9778 / NBRC 8474</strain>
    </source>
</reference>
<dbReference type="InterPro" id="IPR000743">
    <property type="entry name" value="Glyco_hydro_28"/>
</dbReference>
<dbReference type="Proteomes" id="UP000013776">
    <property type="component" value="Unassembled WGS sequence"/>
</dbReference>
<keyword evidence="5 10" id="KW-0378">Hydrolase</keyword>
<proteinExistence type="inferred from homology"/>
<dbReference type="AlphaFoldDB" id="R4X9V0"/>
<sequence>MDGISQALVEASVECQKNSLIVVESGDSLIDNVVVMKDLTDVEVSIEGTLHLKDDWPMWREVGYRGIPMDHNVTIVWSYVGGSNISVHGWGTINGHGTTAWQEYFRTKSSLRPALVAFLGVNGGSYSRMRHIDSPFWNLYFWKSQYFRVSEYQVDIHDGGAGSDTEAKNTDGFNTRDSHDIELFNSRIYNTDDIVAVKAGSENIHVHDVIGGYRCGGVSCGSFGNNVSIFETAKNVMVENVELRDCRAGVRIKTWAGRPAAINELTGGGGRGLVQNATYKNINVKNVETAITIQTCYGVTKPNHDCFGAPTKVVLKDVLFKNVVGTVMSKLPWKDPYVSNYHCSAGPSGCINVKTADIQLVEAHNKTMNPSHCSGICDTQLPGVLCDYPLYTKRRWNGTVQMSLTPKTYGPLINDPVLPVGYTSGIPAPDGLWQPRYPPAPAELTYSPIAQPVWPKAWDEAISQMKSPPPSGSEIPKPPNWGTGDDVDSHS</sequence>
<evidence type="ECO:0000256" key="3">
    <source>
        <dbReference type="ARBA" id="ARBA00022525"/>
    </source>
</evidence>
<evidence type="ECO:0000256" key="1">
    <source>
        <dbReference type="ARBA" id="ARBA00004613"/>
    </source>
</evidence>
<evidence type="ECO:0000313" key="13">
    <source>
        <dbReference type="Proteomes" id="UP000013776"/>
    </source>
</evidence>
<keyword evidence="4" id="KW-0732">Signal</keyword>
<dbReference type="InterPro" id="IPR011050">
    <property type="entry name" value="Pectin_lyase_fold/virulence"/>
</dbReference>
<dbReference type="STRING" id="1097556.R4X9V0"/>
<feature type="region of interest" description="Disordered" evidence="11">
    <location>
        <begin position="460"/>
        <end position="491"/>
    </location>
</feature>
<evidence type="ECO:0000256" key="2">
    <source>
        <dbReference type="ARBA" id="ARBA00008834"/>
    </source>
</evidence>
<comment type="subcellular location">
    <subcellularLocation>
        <location evidence="1">Secreted</location>
    </subcellularLocation>
</comment>
<dbReference type="eggNOG" id="ENOG502QPPR">
    <property type="taxonomic scope" value="Eukaryota"/>
</dbReference>
<dbReference type="PANTHER" id="PTHR31736">
    <property type="match status" value="1"/>
</dbReference>
<dbReference type="GO" id="GO:0005576">
    <property type="term" value="C:extracellular region"/>
    <property type="evidence" value="ECO:0007669"/>
    <property type="project" value="UniProtKB-SubCell"/>
</dbReference>
<keyword evidence="3" id="KW-0964">Secreted</keyword>
<dbReference type="GO" id="GO:0005975">
    <property type="term" value="P:carbohydrate metabolic process"/>
    <property type="evidence" value="ECO:0007669"/>
    <property type="project" value="InterPro"/>
</dbReference>
<dbReference type="GO" id="GO:0004650">
    <property type="term" value="F:polygalacturonase activity"/>
    <property type="evidence" value="ECO:0007669"/>
    <property type="project" value="InterPro"/>
</dbReference>
<dbReference type="VEuPathDB" id="FungiDB:TAPDE_002532"/>
<dbReference type="PANTHER" id="PTHR31736:SF19">
    <property type="entry name" value="PECTIN LYASE SUPERFAMILY PROTEIN-RELATED"/>
    <property type="match status" value="1"/>
</dbReference>
<evidence type="ECO:0000256" key="11">
    <source>
        <dbReference type="SAM" id="MobiDB-lite"/>
    </source>
</evidence>
<comment type="caution">
    <text evidence="12">The sequence shown here is derived from an EMBL/GenBank/DDBJ whole genome shotgun (WGS) entry which is preliminary data.</text>
</comment>
<name>R4X9V0_TAPDE</name>
<keyword evidence="13" id="KW-1185">Reference proteome</keyword>
<dbReference type="Pfam" id="PF00295">
    <property type="entry name" value="Glyco_hydro_28"/>
    <property type="match status" value="1"/>
</dbReference>
<dbReference type="EMBL" id="CAHR02000087">
    <property type="protein sequence ID" value="CCG82515.1"/>
    <property type="molecule type" value="Genomic_DNA"/>
</dbReference>
<dbReference type="InterPro" id="IPR012334">
    <property type="entry name" value="Pectin_lyas_fold"/>
</dbReference>
<dbReference type="OrthoDB" id="187139at2759"/>
<keyword evidence="7" id="KW-0325">Glycoprotein</keyword>
<organism evidence="12 13">
    <name type="scientific">Taphrina deformans (strain PYCC 5710 / ATCC 11124 / CBS 356.35 / IMI 108563 / JCM 9778 / NBRC 8474)</name>
    <name type="common">Peach leaf curl fungus</name>
    <name type="synonym">Lalaria deformans</name>
    <dbReference type="NCBI Taxonomy" id="1097556"/>
    <lineage>
        <taxon>Eukaryota</taxon>
        <taxon>Fungi</taxon>
        <taxon>Dikarya</taxon>
        <taxon>Ascomycota</taxon>
        <taxon>Taphrinomycotina</taxon>
        <taxon>Taphrinomycetes</taxon>
        <taxon>Taphrinales</taxon>
        <taxon>Taphrinaceae</taxon>
        <taxon>Taphrina</taxon>
    </lineage>
</organism>
<evidence type="ECO:0000256" key="9">
    <source>
        <dbReference type="ARBA" id="ARBA00023316"/>
    </source>
</evidence>
<protein>
    <submittedName>
        <fullName evidence="12">Probable exopolygalacturonase X</fullName>
    </submittedName>
</protein>
<evidence type="ECO:0000256" key="5">
    <source>
        <dbReference type="ARBA" id="ARBA00022801"/>
    </source>
</evidence>
<evidence type="ECO:0000256" key="7">
    <source>
        <dbReference type="ARBA" id="ARBA00023180"/>
    </source>
</evidence>
<keyword evidence="6" id="KW-1015">Disulfide bond</keyword>
<dbReference type="Gene3D" id="2.160.20.10">
    <property type="entry name" value="Single-stranded right-handed beta-helix, Pectin lyase-like"/>
    <property type="match status" value="1"/>
</dbReference>
<dbReference type="SUPFAM" id="SSF51126">
    <property type="entry name" value="Pectin lyase-like"/>
    <property type="match status" value="1"/>
</dbReference>
<evidence type="ECO:0000256" key="10">
    <source>
        <dbReference type="RuleBase" id="RU361169"/>
    </source>
</evidence>
<dbReference type="GO" id="GO:0046576">
    <property type="term" value="F:rhamnogalacturonan alpha-L-rhamnopyranosyl-(1-&gt;4)-alpha-D-galactopyranosyluronide lyase activity"/>
    <property type="evidence" value="ECO:0007669"/>
    <property type="project" value="UniProtKB-ARBA"/>
</dbReference>
<keyword evidence="9" id="KW-0961">Cell wall biogenesis/degradation</keyword>
<comment type="similarity">
    <text evidence="2 10">Belongs to the glycosyl hydrolase 28 family.</text>
</comment>
<evidence type="ECO:0000256" key="6">
    <source>
        <dbReference type="ARBA" id="ARBA00023157"/>
    </source>
</evidence>
<dbReference type="GO" id="GO:0071555">
    <property type="term" value="P:cell wall organization"/>
    <property type="evidence" value="ECO:0007669"/>
    <property type="project" value="UniProtKB-KW"/>
</dbReference>
<evidence type="ECO:0000313" key="12">
    <source>
        <dbReference type="EMBL" id="CCG82515.1"/>
    </source>
</evidence>